<evidence type="ECO:0000256" key="1">
    <source>
        <dbReference type="ARBA" id="ARBA00002264"/>
    </source>
</evidence>
<dbReference type="Gene3D" id="3.10.650.10">
    <property type="entry name" value="MalF N-terminal region-like"/>
    <property type="match status" value="1"/>
</dbReference>
<organism evidence="13 14">
    <name type="scientific">Spartinivicinus marinus</name>
    <dbReference type="NCBI Taxonomy" id="2994442"/>
    <lineage>
        <taxon>Bacteria</taxon>
        <taxon>Pseudomonadati</taxon>
        <taxon>Pseudomonadota</taxon>
        <taxon>Gammaproteobacteria</taxon>
        <taxon>Oceanospirillales</taxon>
        <taxon>Zooshikellaceae</taxon>
        <taxon>Spartinivicinus</taxon>
    </lineage>
</organism>
<dbReference type="Pfam" id="PF20872">
    <property type="entry name" value="MalF_N_TM"/>
    <property type="match status" value="1"/>
</dbReference>
<feature type="transmembrane region" description="Helical" evidence="11">
    <location>
        <begin position="315"/>
        <end position="336"/>
    </location>
</feature>
<dbReference type="InterPro" id="IPR029345">
    <property type="entry name" value="MalF_P2"/>
</dbReference>
<dbReference type="Gene3D" id="1.20.58.370">
    <property type="entry name" value="MalF N-terminal region-like"/>
    <property type="match status" value="1"/>
</dbReference>
<dbReference type="EMBL" id="JACCKB010000046">
    <property type="protein sequence ID" value="NYZ68606.1"/>
    <property type="molecule type" value="Genomic_DNA"/>
</dbReference>
<evidence type="ECO:0000256" key="5">
    <source>
        <dbReference type="ARBA" id="ARBA00022475"/>
    </source>
</evidence>
<proteinExistence type="inferred from homology"/>
<dbReference type="InterPro" id="IPR047103">
    <property type="entry name" value="MalF_P2_sf"/>
</dbReference>
<keyword evidence="14" id="KW-1185">Reference proteome</keyword>
<keyword evidence="9 11" id="KW-1133">Transmembrane helix</keyword>
<evidence type="ECO:0000256" key="3">
    <source>
        <dbReference type="ARBA" id="ARBA00009047"/>
    </source>
</evidence>
<feature type="transmembrane region" description="Helical" evidence="11">
    <location>
        <begin position="280"/>
        <end position="303"/>
    </location>
</feature>
<evidence type="ECO:0000313" key="13">
    <source>
        <dbReference type="EMBL" id="NYZ68606.1"/>
    </source>
</evidence>
<comment type="function">
    <text evidence="1 11">Part of the ABC transporter complex MalEFGK involved in maltose/maltodextrin import. Probably responsible for the translocation of the substrate across the membrane.</text>
</comment>
<accession>A0A853ILI3</accession>
<keyword evidence="10 11" id="KW-0472">Membrane</keyword>
<feature type="transmembrane region" description="Helical" evidence="11">
    <location>
        <begin position="21"/>
        <end position="40"/>
    </location>
</feature>
<dbReference type="SUPFAM" id="SSF161098">
    <property type="entry name" value="MetI-like"/>
    <property type="match status" value="1"/>
</dbReference>
<feature type="transmembrane region" description="Helical" evidence="11">
    <location>
        <begin position="69"/>
        <end position="89"/>
    </location>
</feature>
<comment type="subunit">
    <text evidence="11">The complex is composed of two ATP-binding proteins (MalK), two transmembrane proteins (MalG and MalF) and a solute-binding protein (MalE).</text>
</comment>
<keyword evidence="7 11" id="KW-0762">Sugar transport</keyword>
<comment type="caution">
    <text evidence="11">Lacks conserved residue(s) required for the propagation of feature annotation.</text>
</comment>
<dbReference type="SUPFAM" id="SSF160964">
    <property type="entry name" value="MalF N-terminal region-like"/>
    <property type="match status" value="1"/>
</dbReference>
<dbReference type="Gene3D" id="2.40.430.10">
    <property type="entry name" value="D-maltodextrin-binding protein, MBP"/>
    <property type="match status" value="1"/>
</dbReference>
<dbReference type="AlphaFoldDB" id="A0A853ILI3"/>
<dbReference type="InterPro" id="IPR035906">
    <property type="entry name" value="MetI-like_sf"/>
</dbReference>
<evidence type="ECO:0000259" key="12">
    <source>
        <dbReference type="PROSITE" id="PS50928"/>
    </source>
</evidence>
<feature type="transmembrane region" description="Helical" evidence="11">
    <location>
        <begin position="46"/>
        <end position="62"/>
    </location>
</feature>
<keyword evidence="6 11" id="KW-0997">Cell inner membrane</keyword>
<dbReference type="Proteomes" id="UP000569732">
    <property type="component" value="Unassembled WGS sequence"/>
</dbReference>
<dbReference type="Gene3D" id="1.10.3720.10">
    <property type="entry name" value="MetI-like"/>
    <property type="match status" value="1"/>
</dbReference>
<keyword evidence="5" id="KW-1003">Cell membrane</keyword>
<comment type="subcellular location">
    <subcellularLocation>
        <location evidence="2 11">Cell inner membrane</location>
        <topology evidence="2 11">Multi-pass membrane protein</topology>
    </subcellularLocation>
</comment>
<evidence type="ECO:0000256" key="9">
    <source>
        <dbReference type="ARBA" id="ARBA00022989"/>
    </source>
</evidence>
<name>A0A853ILI3_9GAMM</name>
<dbReference type="GO" id="GO:1990060">
    <property type="term" value="C:maltose transport complex"/>
    <property type="evidence" value="ECO:0007669"/>
    <property type="project" value="TreeGrafter"/>
</dbReference>
<keyword evidence="4" id="KW-0813">Transport</keyword>
<protein>
    <recommendedName>
        <fullName evidence="11">Maltose/maltodextrin transport system permease protein</fullName>
    </recommendedName>
</protein>
<dbReference type="PANTHER" id="PTHR47314">
    <property type="entry name" value="MALTOSE/MALTODEXTRIN TRANSPORT SYSTEM PERMEASE PROTEIN MALF"/>
    <property type="match status" value="1"/>
</dbReference>
<dbReference type="PANTHER" id="PTHR47314:SF1">
    <property type="entry name" value="MALTOSE_MALTODEXTRIN TRANSPORT SYSTEM PERMEASE PROTEIN MALF"/>
    <property type="match status" value="1"/>
</dbReference>
<comment type="similarity">
    <text evidence="3 11">Belongs to the binding-protein-dependent transport system permease family. MalFG subfamily.</text>
</comment>
<dbReference type="RefSeq" id="WP_180570610.1">
    <property type="nucleotide sequence ID" value="NZ_JACCKB010000046.1"/>
</dbReference>
<sequence>MLTILTSAPIQKIKYNQWLKQGLFGFMGAFGLYLIMVLYAQQQMGLALLFLVVISGGLYVFISQRAYSLRYAFPAVAGITCFIIFPLLYTVGISLTNYSGNNLLTLDKVQDYFIQQRYIDESQRYSFKVFKQGNQLQIALTDPYSQQQWLSNHVTLDGQPKTVSVHTAQSLPAQSPLAIKDIIKLKKSLKQLTLELPNGALLSMTGLRQFAASKSLYQLAENDLLINNQTGEQLSPNWQTGFYETSQGKVYPPGFTVTIGLDNYTSVLFDDSVREPFIQIFIWTFLFSLLSVLFTFLVGLLLASLLQWDQIKGKGVYRVMLILPYAVPAFISILVFRGLLVT</sequence>
<dbReference type="InterPro" id="IPR048464">
    <property type="entry name" value="MalF_N_TM"/>
</dbReference>
<evidence type="ECO:0000256" key="8">
    <source>
        <dbReference type="ARBA" id="ARBA00022692"/>
    </source>
</evidence>
<feature type="domain" description="ABC transmembrane type-1" evidence="12">
    <location>
        <begin position="281"/>
        <end position="342"/>
    </location>
</feature>
<dbReference type="InterPro" id="IPR035277">
    <property type="entry name" value="MalF_N"/>
</dbReference>
<dbReference type="PROSITE" id="PS50928">
    <property type="entry name" value="ABC_TM1"/>
    <property type="match status" value="1"/>
</dbReference>
<evidence type="ECO:0000256" key="6">
    <source>
        <dbReference type="ARBA" id="ARBA00022519"/>
    </source>
</evidence>
<evidence type="ECO:0000256" key="2">
    <source>
        <dbReference type="ARBA" id="ARBA00004429"/>
    </source>
</evidence>
<dbReference type="InterPro" id="IPR000515">
    <property type="entry name" value="MetI-like"/>
</dbReference>
<evidence type="ECO:0000313" key="14">
    <source>
        <dbReference type="Proteomes" id="UP000569732"/>
    </source>
</evidence>
<evidence type="ECO:0000256" key="7">
    <source>
        <dbReference type="ARBA" id="ARBA00022597"/>
    </source>
</evidence>
<comment type="caution">
    <text evidence="13">The sequence shown here is derived from an EMBL/GenBank/DDBJ whole genome shotgun (WGS) entry which is preliminary data.</text>
</comment>
<dbReference type="Pfam" id="PF14785">
    <property type="entry name" value="MalF_P2"/>
    <property type="match status" value="1"/>
</dbReference>
<dbReference type="GO" id="GO:0015423">
    <property type="term" value="F:ABC-type maltose transporter activity"/>
    <property type="evidence" value="ECO:0007669"/>
    <property type="project" value="TreeGrafter"/>
</dbReference>
<evidence type="ECO:0000256" key="4">
    <source>
        <dbReference type="ARBA" id="ARBA00022448"/>
    </source>
</evidence>
<keyword evidence="8 11" id="KW-0812">Transmembrane</keyword>
<reference evidence="13 14" key="1">
    <citation type="submission" date="2020-07" db="EMBL/GenBank/DDBJ databases">
        <title>Endozoicomonas sp. nov., isolated from sediment.</title>
        <authorList>
            <person name="Gu T."/>
        </authorList>
    </citation>
    <scope>NUCLEOTIDE SEQUENCE [LARGE SCALE GENOMIC DNA]</scope>
    <source>
        <strain evidence="13 14">SM1973</strain>
    </source>
</reference>
<dbReference type="GO" id="GO:0042956">
    <property type="term" value="P:maltodextrin transmembrane transport"/>
    <property type="evidence" value="ECO:0007669"/>
    <property type="project" value="TreeGrafter"/>
</dbReference>
<evidence type="ECO:0000256" key="10">
    <source>
        <dbReference type="ARBA" id="ARBA00023136"/>
    </source>
</evidence>
<evidence type="ECO:0000256" key="11">
    <source>
        <dbReference type="RuleBase" id="RU367050"/>
    </source>
</evidence>
<gene>
    <name evidence="13" type="ORF">H0A36_21555</name>
</gene>